<accession>A0A5A7QD86</accession>
<evidence type="ECO:0000256" key="1">
    <source>
        <dbReference type="SAM" id="MobiDB-lite"/>
    </source>
</evidence>
<keyword evidence="3" id="KW-1185">Reference proteome</keyword>
<feature type="region of interest" description="Disordered" evidence="1">
    <location>
        <begin position="17"/>
        <end position="63"/>
    </location>
</feature>
<reference evidence="3" key="1">
    <citation type="journal article" date="2019" name="Curr. Biol.">
        <title>Genome Sequence of Striga asiatica Provides Insight into the Evolution of Plant Parasitism.</title>
        <authorList>
            <person name="Yoshida S."/>
            <person name="Kim S."/>
            <person name="Wafula E.K."/>
            <person name="Tanskanen J."/>
            <person name="Kim Y.M."/>
            <person name="Honaas L."/>
            <person name="Yang Z."/>
            <person name="Spallek T."/>
            <person name="Conn C.E."/>
            <person name="Ichihashi Y."/>
            <person name="Cheong K."/>
            <person name="Cui S."/>
            <person name="Der J.P."/>
            <person name="Gundlach H."/>
            <person name="Jiao Y."/>
            <person name="Hori C."/>
            <person name="Ishida J.K."/>
            <person name="Kasahara H."/>
            <person name="Kiba T."/>
            <person name="Kim M.S."/>
            <person name="Koo N."/>
            <person name="Laohavisit A."/>
            <person name="Lee Y.H."/>
            <person name="Lumba S."/>
            <person name="McCourt P."/>
            <person name="Mortimer J.C."/>
            <person name="Mutuku J.M."/>
            <person name="Nomura T."/>
            <person name="Sasaki-Sekimoto Y."/>
            <person name="Seto Y."/>
            <person name="Wang Y."/>
            <person name="Wakatake T."/>
            <person name="Sakakibara H."/>
            <person name="Demura T."/>
            <person name="Yamaguchi S."/>
            <person name="Yoneyama K."/>
            <person name="Manabe R.I."/>
            <person name="Nelson D.C."/>
            <person name="Schulman A.H."/>
            <person name="Timko M.P."/>
            <person name="dePamphilis C.W."/>
            <person name="Choi D."/>
            <person name="Shirasu K."/>
        </authorList>
    </citation>
    <scope>NUCLEOTIDE SEQUENCE [LARGE SCALE GENOMIC DNA]</scope>
    <source>
        <strain evidence="3">cv. UVA1</strain>
    </source>
</reference>
<dbReference type="EMBL" id="BKCP01006516">
    <property type="protein sequence ID" value="GER43229.1"/>
    <property type="molecule type" value="Genomic_DNA"/>
</dbReference>
<dbReference type="AlphaFoldDB" id="A0A5A7QD86"/>
<sequence length="101" mass="10971">MFMLVNCSHCRTRCSCRREPNPSDALCARPSRPRHAPPPPSEPPVPPYPYSHAPSGPPPNAHGRKKAVIVGYLEQPDISGCAAVSLDYDQPRHGGLPPEPK</sequence>
<comment type="caution">
    <text evidence="2">The sequence shown here is derived from an EMBL/GenBank/DDBJ whole genome shotgun (WGS) entry which is preliminary data.</text>
</comment>
<gene>
    <name evidence="2" type="ORF">STAS_20051</name>
</gene>
<evidence type="ECO:0000313" key="2">
    <source>
        <dbReference type="EMBL" id="GER43229.1"/>
    </source>
</evidence>
<proteinExistence type="predicted"/>
<name>A0A5A7QD86_STRAF</name>
<dbReference type="Proteomes" id="UP000325081">
    <property type="component" value="Unassembled WGS sequence"/>
</dbReference>
<organism evidence="2 3">
    <name type="scientific">Striga asiatica</name>
    <name type="common">Asiatic witchweed</name>
    <name type="synonym">Buchnera asiatica</name>
    <dbReference type="NCBI Taxonomy" id="4170"/>
    <lineage>
        <taxon>Eukaryota</taxon>
        <taxon>Viridiplantae</taxon>
        <taxon>Streptophyta</taxon>
        <taxon>Embryophyta</taxon>
        <taxon>Tracheophyta</taxon>
        <taxon>Spermatophyta</taxon>
        <taxon>Magnoliopsida</taxon>
        <taxon>eudicotyledons</taxon>
        <taxon>Gunneridae</taxon>
        <taxon>Pentapetalae</taxon>
        <taxon>asterids</taxon>
        <taxon>lamiids</taxon>
        <taxon>Lamiales</taxon>
        <taxon>Orobanchaceae</taxon>
        <taxon>Buchnereae</taxon>
        <taxon>Striga</taxon>
    </lineage>
</organism>
<protein>
    <submittedName>
        <fullName evidence="2">Metacaspase-1</fullName>
    </submittedName>
</protein>
<evidence type="ECO:0000313" key="3">
    <source>
        <dbReference type="Proteomes" id="UP000325081"/>
    </source>
</evidence>
<feature type="compositionally biased region" description="Pro residues" evidence="1">
    <location>
        <begin position="36"/>
        <end position="60"/>
    </location>
</feature>